<accession>A0ABY2JZW4</accession>
<gene>
    <name evidence="3" type="ORF">E4A49_07590</name>
</gene>
<dbReference type="Proteomes" id="UP000297477">
    <property type="component" value="Unassembled WGS sequence"/>
</dbReference>
<evidence type="ECO:0000256" key="2">
    <source>
        <dbReference type="SAM" id="Phobius"/>
    </source>
</evidence>
<keyword evidence="2" id="KW-1133">Transmembrane helix</keyword>
<keyword evidence="2" id="KW-0472">Membrane</keyword>
<comment type="caution">
    <text evidence="3">The sequence shown here is derived from an EMBL/GenBank/DDBJ whole genome shotgun (WGS) entry which is preliminary data.</text>
</comment>
<keyword evidence="2" id="KW-0812">Transmembrane</keyword>
<feature type="transmembrane region" description="Helical" evidence="2">
    <location>
        <begin position="75"/>
        <end position="100"/>
    </location>
</feature>
<proteinExistence type="predicted"/>
<reference evidence="3 4" key="1">
    <citation type="submission" date="2019-03" db="EMBL/GenBank/DDBJ databases">
        <title>Reclassification of Micrococcus aloeverae and Micrococcus yunnanensis as later heterotypic synonyms of Micrococcus luteus.</title>
        <authorList>
            <person name="Huang C.-H."/>
        </authorList>
    </citation>
    <scope>NUCLEOTIDE SEQUENCE [LARGE SCALE GENOMIC DNA]</scope>
    <source>
        <strain evidence="3 4">BCRC 12151</strain>
    </source>
</reference>
<dbReference type="EMBL" id="SPKT01000013">
    <property type="protein sequence ID" value="TFH98820.1"/>
    <property type="molecule type" value="Genomic_DNA"/>
</dbReference>
<evidence type="ECO:0000313" key="3">
    <source>
        <dbReference type="EMBL" id="TFH98820.1"/>
    </source>
</evidence>
<protein>
    <submittedName>
        <fullName evidence="3">VanZ family protein</fullName>
    </submittedName>
</protein>
<feature type="region of interest" description="Disordered" evidence="1">
    <location>
        <begin position="1"/>
        <end position="26"/>
    </location>
</feature>
<feature type="compositionally biased region" description="Basic and acidic residues" evidence="1">
    <location>
        <begin position="1"/>
        <end position="10"/>
    </location>
</feature>
<evidence type="ECO:0000256" key="1">
    <source>
        <dbReference type="SAM" id="MobiDB-lite"/>
    </source>
</evidence>
<sequence length="160" mass="17166">MPGAHPERAGGGRRRARPTADGGGPHGRRPLLPAWAWAVLLVLAVAAHLVVLYLPGEGLPAQGFEIPFLDKLIHVAVFAAPTLAAVVLGRSAWWSVPFLVHAPVSEWAQATFVRQRSGDLWDIVSDVVGVVLAVAVGRRLQRGLVAGREREYASRVPLAR</sequence>
<keyword evidence="4" id="KW-1185">Reference proteome</keyword>
<name>A0ABY2JZW4_9MICC</name>
<evidence type="ECO:0000313" key="4">
    <source>
        <dbReference type="Proteomes" id="UP000297477"/>
    </source>
</evidence>
<organism evidence="3 4">
    <name type="scientific">Micrococcus lylae</name>
    <dbReference type="NCBI Taxonomy" id="1273"/>
    <lineage>
        <taxon>Bacteria</taxon>
        <taxon>Bacillati</taxon>
        <taxon>Actinomycetota</taxon>
        <taxon>Actinomycetes</taxon>
        <taxon>Micrococcales</taxon>
        <taxon>Micrococcaceae</taxon>
        <taxon>Micrococcus</taxon>
    </lineage>
</organism>
<dbReference type="RefSeq" id="WP_135103318.1">
    <property type="nucleotide sequence ID" value="NZ_SPKT01000013.1"/>
</dbReference>
<feature type="transmembrane region" description="Helical" evidence="2">
    <location>
        <begin position="34"/>
        <end position="54"/>
    </location>
</feature>